<dbReference type="EMBL" id="BBYQ01000047">
    <property type="protein sequence ID" value="GAP28970.1"/>
    <property type="molecule type" value="Genomic_DNA"/>
</dbReference>
<reference evidence="6" key="1">
    <citation type="submission" date="2015-07" db="EMBL/GenBank/DDBJ databases">
        <title>Nocardia seriolae U-1 whole genome shotgun sequence.</title>
        <authorList>
            <person name="Imajoh M."/>
            <person name="Fukumoto Y."/>
            <person name="Sukeda M."/>
            <person name="Yamane J."/>
            <person name="Yamasaki K."/>
            <person name="Shimizu M."/>
            <person name="Ohnishi K."/>
            <person name="Oshima S."/>
        </authorList>
    </citation>
    <scope>NUCLEOTIDE SEQUENCE [LARGE SCALE GENOMIC DNA]</scope>
    <source>
        <strain evidence="6">U-1</strain>
    </source>
</reference>
<accession>A0ABC9YUG0</accession>
<proteinExistence type="predicted"/>
<dbReference type="Gene3D" id="3.40.50.800">
    <property type="entry name" value="Anticodon-binding domain"/>
    <property type="match status" value="1"/>
</dbReference>
<evidence type="ECO:0000259" key="4">
    <source>
        <dbReference type="Pfam" id="PF03129"/>
    </source>
</evidence>
<evidence type="ECO:0000313" key="6">
    <source>
        <dbReference type="Proteomes" id="UP000037179"/>
    </source>
</evidence>
<keyword evidence="3" id="KW-0436">Ligase</keyword>
<protein>
    <submittedName>
        <fullName evidence="5">Threonyl-tRNA synthetase</fullName>
    </submittedName>
</protein>
<dbReference type="RefSeq" id="WP_317753274.1">
    <property type="nucleotide sequence ID" value="NZ_AP028459.1"/>
</dbReference>
<organism evidence="5 6">
    <name type="scientific">Nocardia seriolae</name>
    <dbReference type="NCBI Taxonomy" id="37332"/>
    <lineage>
        <taxon>Bacteria</taxon>
        <taxon>Bacillati</taxon>
        <taxon>Actinomycetota</taxon>
        <taxon>Actinomycetes</taxon>
        <taxon>Mycobacteriales</taxon>
        <taxon>Nocardiaceae</taxon>
        <taxon>Nocardia</taxon>
    </lineage>
</organism>
<dbReference type="Pfam" id="PF03129">
    <property type="entry name" value="HGTP_anticodon"/>
    <property type="match status" value="1"/>
</dbReference>
<dbReference type="SUPFAM" id="SSF52954">
    <property type="entry name" value="Class II aaRS ABD-related"/>
    <property type="match status" value="1"/>
</dbReference>
<keyword evidence="2" id="KW-0067">ATP-binding</keyword>
<keyword evidence="6" id="KW-1185">Reference proteome</keyword>
<dbReference type="GO" id="GO:0006418">
    <property type="term" value="P:tRNA aminoacylation for protein translation"/>
    <property type="evidence" value="ECO:0007669"/>
    <property type="project" value="UniProtKB-ARBA"/>
</dbReference>
<name>A0ABC9YUG0_9NOCA</name>
<keyword evidence="2" id="KW-0547">Nucleotide-binding</keyword>
<keyword evidence="3" id="KW-0030">Aminoacyl-tRNA synthetase</keyword>
<dbReference type="GO" id="GO:0005524">
    <property type="term" value="F:ATP binding"/>
    <property type="evidence" value="ECO:0007669"/>
    <property type="project" value="UniProtKB-KW"/>
</dbReference>
<feature type="domain" description="Anticodon-binding" evidence="4">
    <location>
        <begin position="2"/>
        <end position="86"/>
    </location>
</feature>
<dbReference type="GO" id="GO:0004812">
    <property type="term" value="F:aminoacyl-tRNA ligase activity"/>
    <property type="evidence" value="ECO:0007669"/>
    <property type="project" value="UniProtKB-KW"/>
</dbReference>
<dbReference type="AlphaFoldDB" id="A0ABC9YUG0"/>
<evidence type="ECO:0000256" key="3">
    <source>
        <dbReference type="ARBA" id="ARBA00023146"/>
    </source>
</evidence>
<dbReference type="Proteomes" id="UP000037179">
    <property type="component" value="Unassembled WGS sequence"/>
</dbReference>
<evidence type="ECO:0000256" key="2">
    <source>
        <dbReference type="ARBA" id="ARBA00022840"/>
    </source>
</evidence>
<dbReference type="InterPro" id="IPR004154">
    <property type="entry name" value="Anticodon-bd"/>
</dbReference>
<reference evidence="5 6" key="2">
    <citation type="journal article" date="2016" name="Genome Announc.">
        <title>Draft Genome Sequence of Erythromycin- and Oxytetracycline-Sensitive Nocardia seriolae Strain U-1 (NBRC 110359).</title>
        <authorList>
            <person name="Imajoh M."/>
            <person name="Sukeda M."/>
            <person name="Shimizu M."/>
            <person name="Yamane J."/>
            <person name="Ohnishi K."/>
            <person name="Oshima S."/>
        </authorList>
    </citation>
    <scope>NUCLEOTIDE SEQUENCE [LARGE SCALE GENOMIC DNA]</scope>
    <source>
        <strain evidence="5 6">U-1</strain>
    </source>
</reference>
<keyword evidence="1" id="KW-0963">Cytoplasm</keyword>
<evidence type="ECO:0000313" key="5">
    <source>
        <dbReference type="EMBL" id="GAP28970.1"/>
    </source>
</evidence>
<comment type="caution">
    <text evidence="5">The sequence shown here is derived from an EMBL/GenBank/DDBJ whole genome shotgun (WGS) entry which is preliminary data.</text>
</comment>
<gene>
    <name evidence="5" type="ORF">NSK11_contig00047-0003</name>
</gene>
<evidence type="ECO:0000256" key="1">
    <source>
        <dbReference type="ARBA" id="ARBA00022490"/>
    </source>
</evidence>
<sequence>MVVLPVSEAEAGAAAELAERCLAADLRVDVIEAEAGSLGARIRENRLFPYQFVLGPAETANGEVAVRLRDGRRLPAQPAERAVGRVRALIESHDTRLWTD</sequence>
<dbReference type="InterPro" id="IPR036621">
    <property type="entry name" value="Anticodon-bd_dom_sf"/>
</dbReference>